<dbReference type="Gene3D" id="3.40.390.10">
    <property type="entry name" value="Collagenase (Catalytic Domain)"/>
    <property type="match status" value="1"/>
</dbReference>
<dbReference type="Proteomes" id="UP000053881">
    <property type="component" value="Unassembled WGS sequence"/>
</dbReference>
<gene>
    <name evidence="4" type="ORF">ACA29_04560</name>
</gene>
<feature type="domain" description="ATLF-like" evidence="3">
    <location>
        <begin position="44"/>
        <end position="230"/>
    </location>
</feature>
<dbReference type="CDD" id="cd20183">
    <property type="entry name" value="M34_PPEP"/>
    <property type="match status" value="1"/>
</dbReference>
<proteinExistence type="predicted"/>
<evidence type="ECO:0000313" key="5">
    <source>
        <dbReference type="Proteomes" id="UP000053881"/>
    </source>
</evidence>
<comment type="subcellular location">
    <subcellularLocation>
        <location evidence="1">Secreted</location>
    </subcellularLocation>
</comment>
<evidence type="ECO:0000256" key="1">
    <source>
        <dbReference type="ARBA" id="ARBA00004613"/>
    </source>
</evidence>
<dbReference type="GO" id="GO:0005576">
    <property type="term" value="C:extracellular region"/>
    <property type="evidence" value="ECO:0007669"/>
    <property type="project" value="UniProtKB-SubCell"/>
</dbReference>
<dbReference type="EMBL" id="LGPB01000038">
    <property type="protein sequence ID" value="KRG16253.1"/>
    <property type="molecule type" value="Genomic_DNA"/>
</dbReference>
<accession>A0A0Q9Y5K6</accession>
<sequence length="230" mass="26583">MRKWLIIPIILFAVFFTSDKTRADYKGILLADSDLYPILQLHSDNLLKEIIVLPKTSYNHYEAKEIILRLDQLPKSILQKTAHQQIKIILFNGKLTDHDSVSHLQGKVPRGYTYTNQVVWDDVPGIGGTELVYVKLGSSEKGKGHGSINLEYHELAHSLLNLVYNDTRVSDEINDLWSLEAEAIFPGNPYFLNYKEEYFAECFAYYFFSPETRRILQEKAPKTYAFFVKL</sequence>
<name>A0A0Q9Y5K6_9BACI</name>
<evidence type="ECO:0000259" key="3">
    <source>
        <dbReference type="PROSITE" id="PS51995"/>
    </source>
</evidence>
<comment type="caution">
    <text evidence="4">The sequence shown here is derived from an EMBL/GenBank/DDBJ whole genome shotgun (WGS) entry which is preliminary data.</text>
</comment>
<reference evidence="4 5" key="1">
    <citation type="submission" date="2015-06" db="EMBL/GenBank/DDBJ databases">
        <title>Genome sequencing project of Bacillus galactosidilyticus PL133.</title>
        <authorList>
            <person name="Gaiero J."/>
            <person name="Nicol R."/>
            <person name="Habash M."/>
        </authorList>
    </citation>
    <scope>NUCLEOTIDE SEQUENCE [LARGE SCALE GENOMIC DNA]</scope>
    <source>
        <strain evidence="4 5">PL133</strain>
    </source>
</reference>
<protein>
    <recommendedName>
        <fullName evidence="3">ATLF-like domain-containing protein</fullName>
    </recommendedName>
</protein>
<dbReference type="PATRIC" id="fig|217031.4.peg.1530"/>
<dbReference type="AlphaFoldDB" id="A0A0Q9Y5K6"/>
<dbReference type="GO" id="GO:0008237">
    <property type="term" value="F:metallopeptidase activity"/>
    <property type="evidence" value="ECO:0007669"/>
    <property type="project" value="InterPro"/>
</dbReference>
<evidence type="ECO:0000256" key="2">
    <source>
        <dbReference type="ARBA" id="ARBA00022525"/>
    </source>
</evidence>
<keyword evidence="2" id="KW-0964">Secreted</keyword>
<organism evidence="4 5">
    <name type="scientific">Lederbergia galactosidilytica</name>
    <dbReference type="NCBI Taxonomy" id="217031"/>
    <lineage>
        <taxon>Bacteria</taxon>
        <taxon>Bacillati</taxon>
        <taxon>Bacillota</taxon>
        <taxon>Bacilli</taxon>
        <taxon>Bacillales</taxon>
        <taxon>Bacillaceae</taxon>
        <taxon>Lederbergia</taxon>
    </lineage>
</organism>
<dbReference type="PROSITE" id="PS51995">
    <property type="entry name" value="ATLF"/>
    <property type="match status" value="1"/>
</dbReference>
<dbReference type="SUPFAM" id="SSF55486">
    <property type="entry name" value="Metalloproteases ('zincins'), catalytic domain"/>
    <property type="match status" value="1"/>
</dbReference>
<dbReference type="Pfam" id="PF07737">
    <property type="entry name" value="ATLF"/>
    <property type="match status" value="1"/>
</dbReference>
<dbReference type="InterPro" id="IPR024079">
    <property type="entry name" value="MetalloPept_cat_dom_sf"/>
</dbReference>
<evidence type="ECO:0000313" key="4">
    <source>
        <dbReference type="EMBL" id="KRG16253.1"/>
    </source>
</evidence>
<dbReference type="InterPro" id="IPR047568">
    <property type="entry name" value="ATLF-like_dom"/>
</dbReference>
<dbReference type="InterPro" id="IPR014781">
    <property type="entry name" value="Anthrax_toxin_lethal/edema_N/C"/>
</dbReference>